<dbReference type="EMBL" id="CP042997">
    <property type="protein sequence ID" value="QEH35173.1"/>
    <property type="molecule type" value="Genomic_DNA"/>
</dbReference>
<keyword evidence="5" id="KW-1185">Reference proteome</keyword>
<evidence type="ECO:0000313" key="5">
    <source>
        <dbReference type="Proteomes" id="UP000324233"/>
    </source>
</evidence>
<name>A0A5B9W3I1_9BACT</name>
<dbReference type="InterPro" id="IPR058788">
    <property type="entry name" value="ApnL_N"/>
</dbReference>
<evidence type="ECO:0000259" key="2">
    <source>
        <dbReference type="Pfam" id="PF25837"/>
    </source>
</evidence>
<feature type="domain" description="D-apionate lactonase TIM barrel" evidence="3">
    <location>
        <begin position="264"/>
        <end position="519"/>
    </location>
</feature>
<dbReference type="OrthoDB" id="931854at2"/>
<dbReference type="KEGG" id="agv:OJF2_37180"/>
<evidence type="ECO:0000313" key="4">
    <source>
        <dbReference type="EMBL" id="QEH35173.1"/>
    </source>
</evidence>
<feature type="region of interest" description="Disordered" evidence="1">
    <location>
        <begin position="441"/>
        <end position="469"/>
    </location>
</feature>
<evidence type="ECO:0000259" key="3">
    <source>
        <dbReference type="Pfam" id="PF25838"/>
    </source>
</evidence>
<dbReference type="RefSeq" id="WP_148595001.1">
    <property type="nucleotide sequence ID" value="NZ_CP042997.1"/>
</dbReference>
<sequence>MRSFPDERPRTLKAGPLEALFADGSLRHVKVDGVEVIRRVDMPVRDTSWGTVPGTTSDVAVAAAEDGFRLTFAMSHARGPIAFESEGVIEAKVAGHPPEAVVRFEVAGRAREAFDANRVGLCVLHPPGTSAGRPCVVEHADGSHEPGRFPDHVAPGLPFAEVRALSHEAVPGVRVEVRFEGEVFETEDQRNWADGSFKTYGPPLSRPTPYAVDPGRPIRQAVTVHIEGRPGHAPAAVTRHAGPRVRLPRLGVSVTRSLGLLDGEKVARLRELRLDHVRLDLEPHAADLEASLDALSGLASALNVPVEFGVHLPSEDAGVLRRLRDAVARRRLRPCRWVVHVDGHPVTPDAVVAAACGSLGEGWPGVAVGGGTVGNFAELNRRRPAPGVGGLLAYAVCPQVHATDDLALIENLEGIAPTVETARTFAAGRAIAVGPVRLHRQPDPFAKGVGPGGPGPEPERPDPRQSSPLGAAWTLGAIAELARAGADSATLYEAAGPFGILDERGPSPAWNVLSELGGLGGTPAEVFAFGSPPVGAALRIHPGGGPIGLAANLTGGPWTLRWALPKGAYRAWRSRERSVEAADPVRVAAGPGGLTLDLGPWEIVRLDEGGFA</sequence>
<dbReference type="Proteomes" id="UP000324233">
    <property type="component" value="Chromosome"/>
</dbReference>
<feature type="domain" description="D-apionate lactonase N-terminal" evidence="2">
    <location>
        <begin position="5"/>
        <end position="228"/>
    </location>
</feature>
<accession>A0A5B9W3I1</accession>
<protein>
    <submittedName>
        <fullName evidence="4">Uncharacterized protein</fullName>
    </submittedName>
</protein>
<proteinExistence type="predicted"/>
<dbReference type="Pfam" id="PF25838">
    <property type="entry name" value="Apionate_lact_M"/>
    <property type="match status" value="1"/>
</dbReference>
<reference evidence="4 5" key="1">
    <citation type="submission" date="2019-08" db="EMBL/GenBank/DDBJ databases">
        <title>Deep-cultivation of Planctomycetes and their phenomic and genomic characterization uncovers novel biology.</title>
        <authorList>
            <person name="Wiegand S."/>
            <person name="Jogler M."/>
            <person name="Boedeker C."/>
            <person name="Pinto D."/>
            <person name="Vollmers J."/>
            <person name="Rivas-Marin E."/>
            <person name="Kohn T."/>
            <person name="Peeters S.H."/>
            <person name="Heuer A."/>
            <person name="Rast P."/>
            <person name="Oberbeckmann S."/>
            <person name="Bunk B."/>
            <person name="Jeske O."/>
            <person name="Meyerdierks A."/>
            <person name="Storesund J.E."/>
            <person name="Kallscheuer N."/>
            <person name="Luecker S."/>
            <person name="Lage O.M."/>
            <person name="Pohl T."/>
            <person name="Merkel B.J."/>
            <person name="Hornburger P."/>
            <person name="Mueller R.-W."/>
            <person name="Bruemmer F."/>
            <person name="Labrenz M."/>
            <person name="Spormann A.M."/>
            <person name="Op den Camp H."/>
            <person name="Overmann J."/>
            <person name="Amann R."/>
            <person name="Jetten M.S.M."/>
            <person name="Mascher T."/>
            <person name="Medema M.H."/>
            <person name="Devos D.P."/>
            <person name="Kaster A.-K."/>
            <person name="Ovreas L."/>
            <person name="Rohde M."/>
            <person name="Galperin M.Y."/>
            <person name="Jogler C."/>
        </authorList>
    </citation>
    <scope>NUCLEOTIDE SEQUENCE [LARGE SCALE GENOMIC DNA]</scope>
    <source>
        <strain evidence="4 5">OJF2</strain>
    </source>
</reference>
<dbReference type="InterPro" id="IPR058787">
    <property type="entry name" value="ApnL_M"/>
</dbReference>
<gene>
    <name evidence="4" type="ORF">OJF2_37180</name>
</gene>
<dbReference type="AlphaFoldDB" id="A0A5B9W3I1"/>
<organism evidence="4 5">
    <name type="scientific">Aquisphaera giovannonii</name>
    <dbReference type="NCBI Taxonomy" id="406548"/>
    <lineage>
        <taxon>Bacteria</taxon>
        <taxon>Pseudomonadati</taxon>
        <taxon>Planctomycetota</taxon>
        <taxon>Planctomycetia</taxon>
        <taxon>Isosphaerales</taxon>
        <taxon>Isosphaeraceae</taxon>
        <taxon>Aquisphaera</taxon>
    </lineage>
</organism>
<evidence type="ECO:0000256" key="1">
    <source>
        <dbReference type="SAM" id="MobiDB-lite"/>
    </source>
</evidence>
<dbReference type="Pfam" id="PF25837">
    <property type="entry name" value="Apionate_lact_N"/>
    <property type="match status" value="1"/>
</dbReference>